<keyword evidence="1" id="KW-0175">Coiled coil</keyword>
<feature type="coiled-coil region" evidence="1">
    <location>
        <begin position="41"/>
        <end position="68"/>
    </location>
</feature>
<sequence>MVRSRALQLWTRLARSAQIPLAFIHNGLIRDAGCRLMDKSSAILQLSADDLASELNRLKAERVQLKKNNPEYDSVKAAMNEWATIKNEIMDCVNETIEVMQSDKRRRRRVDGDDDERAERESGTSGADGFVRSTSTGSD</sequence>
<feature type="region of interest" description="Disordered" evidence="2">
    <location>
        <begin position="103"/>
        <end position="139"/>
    </location>
</feature>
<accession>A0A914RUU1</accession>
<reference evidence="4" key="1">
    <citation type="submission" date="2022-11" db="UniProtKB">
        <authorList>
            <consortium name="WormBaseParasite"/>
        </authorList>
    </citation>
    <scope>IDENTIFICATION</scope>
</reference>
<evidence type="ECO:0000256" key="2">
    <source>
        <dbReference type="SAM" id="MobiDB-lite"/>
    </source>
</evidence>
<evidence type="ECO:0000256" key="1">
    <source>
        <dbReference type="SAM" id="Coils"/>
    </source>
</evidence>
<proteinExistence type="predicted"/>
<name>A0A914RUU1_PAREQ</name>
<dbReference type="AlphaFoldDB" id="A0A914RUU1"/>
<evidence type="ECO:0000313" key="3">
    <source>
        <dbReference type="Proteomes" id="UP000887564"/>
    </source>
</evidence>
<protein>
    <submittedName>
        <fullName evidence="4">Uncharacterized protein</fullName>
    </submittedName>
</protein>
<organism evidence="3 4">
    <name type="scientific">Parascaris equorum</name>
    <name type="common">Equine roundworm</name>
    <dbReference type="NCBI Taxonomy" id="6256"/>
    <lineage>
        <taxon>Eukaryota</taxon>
        <taxon>Metazoa</taxon>
        <taxon>Ecdysozoa</taxon>
        <taxon>Nematoda</taxon>
        <taxon>Chromadorea</taxon>
        <taxon>Rhabditida</taxon>
        <taxon>Spirurina</taxon>
        <taxon>Ascaridomorpha</taxon>
        <taxon>Ascaridoidea</taxon>
        <taxon>Ascarididae</taxon>
        <taxon>Parascaris</taxon>
    </lineage>
</organism>
<keyword evidence="3" id="KW-1185">Reference proteome</keyword>
<dbReference type="WBParaSite" id="PEQ_0001009801-mRNA-1">
    <property type="protein sequence ID" value="PEQ_0001009801-mRNA-1"/>
    <property type="gene ID" value="PEQ_0001009801"/>
</dbReference>
<dbReference type="Proteomes" id="UP000887564">
    <property type="component" value="Unplaced"/>
</dbReference>
<evidence type="ECO:0000313" key="4">
    <source>
        <dbReference type="WBParaSite" id="PEQ_0001009801-mRNA-1"/>
    </source>
</evidence>